<protein>
    <submittedName>
        <fullName evidence="1">Uncharacterized protein</fullName>
    </submittedName>
</protein>
<organism evidence="1 2">
    <name type="scientific">Araneus ventricosus</name>
    <name type="common">Orbweaver spider</name>
    <name type="synonym">Epeira ventricosa</name>
    <dbReference type="NCBI Taxonomy" id="182803"/>
    <lineage>
        <taxon>Eukaryota</taxon>
        <taxon>Metazoa</taxon>
        <taxon>Ecdysozoa</taxon>
        <taxon>Arthropoda</taxon>
        <taxon>Chelicerata</taxon>
        <taxon>Arachnida</taxon>
        <taxon>Araneae</taxon>
        <taxon>Araneomorphae</taxon>
        <taxon>Entelegynae</taxon>
        <taxon>Araneoidea</taxon>
        <taxon>Araneidae</taxon>
        <taxon>Araneus</taxon>
    </lineage>
</organism>
<name>A0A4Y2VI07_ARAVE</name>
<dbReference type="EMBL" id="BGPR01046304">
    <property type="protein sequence ID" value="GBO23270.1"/>
    <property type="molecule type" value="Genomic_DNA"/>
</dbReference>
<evidence type="ECO:0000313" key="2">
    <source>
        <dbReference type="Proteomes" id="UP000499080"/>
    </source>
</evidence>
<sequence>MSVNLNLSILGSSKDVKTGFRFSRRIVQHFGCHTRHSICDPNFECTIIFSWRCKHSVLYVTSPKVWITDAVSSVTAEILDNTPRESESRLDILRATKDAQVQIY</sequence>
<keyword evidence="2" id="KW-1185">Reference proteome</keyword>
<proteinExistence type="predicted"/>
<accession>A0A4Y2VI07</accession>
<gene>
    <name evidence="1" type="ORF">AVEN_20131_1</name>
</gene>
<evidence type="ECO:0000313" key="1">
    <source>
        <dbReference type="EMBL" id="GBO23270.1"/>
    </source>
</evidence>
<dbReference type="AlphaFoldDB" id="A0A4Y2VI07"/>
<dbReference type="Proteomes" id="UP000499080">
    <property type="component" value="Unassembled WGS sequence"/>
</dbReference>
<reference evidence="1 2" key="1">
    <citation type="journal article" date="2019" name="Sci. Rep.">
        <title>Orb-weaving spider Araneus ventricosus genome elucidates the spidroin gene catalogue.</title>
        <authorList>
            <person name="Kono N."/>
            <person name="Nakamura H."/>
            <person name="Ohtoshi R."/>
            <person name="Moran D.A.P."/>
            <person name="Shinohara A."/>
            <person name="Yoshida Y."/>
            <person name="Fujiwara M."/>
            <person name="Mori M."/>
            <person name="Tomita M."/>
            <person name="Arakawa K."/>
        </authorList>
    </citation>
    <scope>NUCLEOTIDE SEQUENCE [LARGE SCALE GENOMIC DNA]</scope>
</reference>
<comment type="caution">
    <text evidence="1">The sequence shown here is derived from an EMBL/GenBank/DDBJ whole genome shotgun (WGS) entry which is preliminary data.</text>
</comment>